<evidence type="ECO:0000313" key="3">
    <source>
        <dbReference type="Proteomes" id="UP001432216"/>
    </source>
</evidence>
<accession>A0ABZ2B6M1</accession>
<dbReference type="Proteomes" id="UP001432216">
    <property type="component" value="Chromosome 13"/>
</dbReference>
<sequence>MKVFHPEVQAPRSWNGTKSTLSVKTDLTTSCRRTPLVIENSLSQDTLRKRPYDPPSNPLQPAKLDDKLLKSISATDSLATASPLSATKSCTICQRPKLESGRLDEVAIAWMDTKGKGGVDRVVEDQQEISV</sequence>
<dbReference type="EMBL" id="CP143818">
    <property type="protein sequence ID" value="WVO25068.1"/>
    <property type="molecule type" value="Genomic_DNA"/>
</dbReference>
<reference evidence="2 3" key="1">
    <citation type="submission" date="2024-01" db="EMBL/GenBank/DDBJ databases">
        <title>Comparative genomics of Cryptococcus and Kwoniella reveals pathogenesis evolution and contrasting modes of karyotype evolution via chromosome fusion or intercentromeric recombination.</title>
        <authorList>
            <person name="Coelho M.A."/>
            <person name="David-Palma M."/>
            <person name="Shea T."/>
            <person name="Bowers K."/>
            <person name="McGinley-Smith S."/>
            <person name="Mohammad A.W."/>
            <person name="Gnirke A."/>
            <person name="Yurkov A.M."/>
            <person name="Nowrousian M."/>
            <person name="Sun S."/>
            <person name="Cuomo C.A."/>
            <person name="Heitman J."/>
        </authorList>
    </citation>
    <scope>NUCLEOTIDE SEQUENCE [LARGE SCALE GENOMIC DNA]</scope>
    <source>
        <strain evidence="2 3">7685027</strain>
    </source>
</reference>
<keyword evidence="3" id="KW-1185">Reference proteome</keyword>
<dbReference type="GeneID" id="89993221"/>
<evidence type="ECO:0000256" key="1">
    <source>
        <dbReference type="SAM" id="MobiDB-lite"/>
    </source>
</evidence>
<organism evidence="2 3">
    <name type="scientific">Cryptococcus decagattii</name>
    <dbReference type="NCBI Taxonomy" id="1859122"/>
    <lineage>
        <taxon>Eukaryota</taxon>
        <taxon>Fungi</taxon>
        <taxon>Dikarya</taxon>
        <taxon>Basidiomycota</taxon>
        <taxon>Agaricomycotina</taxon>
        <taxon>Tremellomycetes</taxon>
        <taxon>Tremellales</taxon>
        <taxon>Cryptococcaceae</taxon>
        <taxon>Cryptococcus</taxon>
        <taxon>Cryptococcus gattii species complex</taxon>
    </lineage>
</organism>
<name>A0ABZ2B6M1_9TREE</name>
<gene>
    <name evidence="2" type="ORF">IAS62_006453</name>
</gene>
<evidence type="ECO:0000313" key="2">
    <source>
        <dbReference type="EMBL" id="WVO25068.1"/>
    </source>
</evidence>
<proteinExistence type="predicted"/>
<protein>
    <submittedName>
        <fullName evidence="2">Uncharacterized protein</fullName>
    </submittedName>
</protein>
<dbReference type="RefSeq" id="XP_064724307.1">
    <property type="nucleotide sequence ID" value="XM_064868235.1"/>
</dbReference>
<feature type="region of interest" description="Disordered" evidence="1">
    <location>
        <begin position="42"/>
        <end position="61"/>
    </location>
</feature>